<keyword evidence="2" id="KW-0472">Membrane</keyword>
<feature type="region of interest" description="Disordered" evidence="1">
    <location>
        <begin position="1"/>
        <end position="22"/>
    </location>
</feature>
<protein>
    <submittedName>
        <fullName evidence="3">DUF6328 family protein</fullName>
    </submittedName>
</protein>
<dbReference type="Proteomes" id="UP001596039">
    <property type="component" value="Unassembled WGS sequence"/>
</dbReference>
<evidence type="ECO:0000313" key="4">
    <source>
        <dbReference type="Proteomes" id="UP001596039"/>
    </source>
</evidence>
<reference evidence="4" key="1">
    <citation type="journal article" date="2019" name="Int. J. Syst. Evol. Microbiol.">
        <title>The Global Catalogue of Microorganisms (GCM) 10K type strain sequencing project: providing services to taxonomists for standard genome sequencing and annotation.</title>
        <authorList>
            <consortium name="The Broad Institute Genomics Platform"/>
            <consortium name="The Broad Institute Genome Sequencing Center for Infectious Disease"/>
            <person name="Wu L."/>
            <person name="Ma J."/>
        </authorList>
    </citation>
    <scope>NUCLEOTIDE SEQUENCE [LARGE SCALE GENOMIC DNA]</scope>
    <source>
        <strain evidence="4">CGMCC 4.6997</strain>
    </source>
</reference>
<accession>A0ABW0NMU8</accession>
<dbReference type="Pfam" id="PF19853">
    <property type="entry name" value="DUF6328"/>
    <property type="match status" value="1"/>
</dbReference>
<evidence type="ECO:0000313" key="3">
    <source>
        <dbReference type="EMBL" id="MFC5501288.1"/>
    </source>
</evidence>
<organism evidence="3 4">
    <name type="scientific">Lysinimonas soli</name>
    <dbReference type="NCBI Taxonomy" id="1074233"/>
    <lineage>
        <taxon>Bacteria</taxon>
        <taxon>Bacillati</taxon>
        <taxon>Actinomycetota</taxon>
        <taxon>Actinomycetes</taxon>
        <taxon>Micrococcales</taxon>
        <taxon>Microbacteriaceae</taxon>
        <taxon>Lysinimonas</taxon>
    </lineage>
</organism>
<feature type="transmembrane region" description="Helical" evidence="2">
    <location>
        <begin position="137"/>
        <end position="158"/>
    </location>
</feature>
<sequence>MSRAESLPEQESPPGDGRHETELQRLDRNWTELLQELRVLQTGTQIFTGFLLAIAFQPRFTQLDPAQLAVYLTLVSFSSVATVLALTPVAMHRALFHRHEKRFLVGVANVLLRVALVVVAITLSGTALLIFDVVVGRTAGIAAGVATAVLSLAAWLVLPMFARPGERPGEGPGTPS</sequence>
<dbReference type="InterPro" id="IPR046291">
    <property type="entry name" value="DUF6328"/>
</dbReference>
<dbReference type="EMBL" id="JBHSMG010000001">
    <property type="protein sequence ID" value="MFC5501288.1"/>
    <property type="molecule type" value="Genomic_DNA"/>
</dbReference>
<dbReference type="RefSeq" id="WP_386738887.1">
    <property type="nucleotide sequence ID" value="NZ_JBHSMG010000001.1"/>
</dbReference>
<evidence type="ECO:0000256" key="1">
    <source>
        <dbReference type="SAM" id="MobiDB-lite"/>
    </source>
</evidence>
<comment type="caution">
    <text evidence="3">The sequence shown here is derived from an EMBL/GenBank/DDBJ whole genome shotgun (WGS) entry which is preliminary data.</text>
</comment>
<name>A0ABW0NMU8_9MICO</name>
<keyword evidence="4" id="KW-1185">Reference proteome</keyword>
<evidence type="ECO:0000256" key="2">
    <source>
        <dbReference type="SAM" id="Phobius"/>
    </source>
</evidence>
<proteinExistence type="predicted"/>
<keyword evidence="2" id="KW-1133">Transmembrane helix</keyword>
<keyword evidence="2" id="KW-0812">Transmembrane</keyword>
<feature type="transmembrane region" description="Helical" evidence="2">
    <location>
        <begin position="103"/>
        <end position="131"/>
    </location>
</feature>
<feature type="transmembrane region" description="Helical" evidence="2">
    <location>
        <begin position="68"/>
        <end position="91"/>
    </location>
</feature>
<gene>
    <name evidence="3" type="ORF">ACFPJ4_03425</name>
</gene>